<reference evidence="6 7" key="1">
    <citation type="submission" date="2023-07" db="EMBL/GenBank/DDBJ databases">
        <title>Sorghum-associated microbial communities from plants grown in Nebraska, USA.</title>
        <authorList>
            <person name="Schachtman D."/>
        </authorList>
    </citation>
    <scope>NUCLEOTIDE SEQUENCE [LARGE SCALE GENOMIC DNA]</scope>
    <source>
        <strain evidence="6 7">4129</strain>
    </source>
</reference>
<comment type="similarity">
    <text evidence="1">Belongs to the peptidase C40 family.</text>
</comment>
<dbReference type="RefSeq" id="WP_310281879.1">
    <property type="nucleotide sequence ID" value="NZ_JAVDWQ010000008.1"/>
</dbReference>
<feature type="domain" description="NlpC/P60" evidence="5">
    <location>
        <begin position="36"/>
        <end position="99"/>
    </location>
</feature>
<dbReference type="InterPro" id="IPR051202">
    <property type="entry name" value="Peptidase_C40"/>
</dbReference>
<organism evidence="6 7">
    <name type="scientific">Flavobacterium piscis</name>
    <dbReference type="NCBI Taxonomy" id="1114874"/>
    <lineage>
        <taxon>Bacteria</taxon>
        <taxon>Pseudomonadati</taxon>
        <taxon>Bacteroidota</taxon>
        <taxon>Flavobacteriia</taxon>
        <taxon>Flavobacteriales</taxon>
        <taxon>Flavobacteriaceae</taxon>
        <taxon>Flavobacterium</taxon>
    </lineage>
</organism>
<proteinExistence type="inferred from homology"/>
<keyword evidence="7" id="KW-1185">Reference proteome</keyword>
<dbReference type="Gene3D" id="3.90.1720.10">
    <property type="entry name" value="endopeptidase domain like (from Nostoc punctiforme)"/>
    <property type="match status" value="1"/>
</dbReference>
<name>A0ABU1Y8R7_9FLAO</name>
<keyword evidence="3 6" id="KW-0378">Hydrolase</keyword>
<protein>
    <submittedName>
        <fullName evidence="6">Cell wall-associated NlpC family hydrolase</fullName>
    </submittedName>
</protein>
<dbReference type="PROSITE" id="PS51257">
    <property type="entry name" value="PROKAR_LIPOPROTEIN"/>
    <property type="match status" value="1"/>
</dbReference>
<keyword evidence="4" id="KW-0788">Thiol protease</keyword>
<dbReference type="InterPro" id="IPR038765">
    <property type="entry name" value="Papain-like_cys_pep_sf"/>
</dbReference>
<evidence type="ECO:0000313" key="6">
    <source>
        <dbReference type="EMBL" id="MDR7210632.1"/>
    </source>
</evidence>
<evidence type="ECO:0000256" key="2">
    <source>
        <dbReference type="ARBA" id="ARBA00022670"/>
    </source>
</evidence>
<evidence type="ECO:0000256" key="3">
    <source>
        <dbReference type="ARBA" id="ARBA00022801"/>
    </source>
</evidence>
<evidence type="ECO:0000256" key="4">
    <source>
        <dbReference type="ARBA" id="ARBA00022807"/>
    </source>
</evidence>
<dbReference type="EMBL" id="JAVDWQ010000008">
    <property type="protein sequence ID" value="MDR7210632.1"/>
    <property type="molecule type" value="Genomic_DNA"/>
</dbReference>
<dbReference type="InterPro" id="IPR000064">
    <property type="entry name" value="NLP_P60_dom"/>
</dbReference>
<dbReference type="Pfam" id="PF00877">
    <property type="entry name" value="NLPC_P60"/>
    <property type="match status" value="1"/>
</dbReference>
<accession>A0ABU1Y8R7</accession>
<dbReference type="PROSITE" id="PS51935">
    <property type="entry name" value="NLPC_P60"/>
    <property type="match status" value="1"/>
</dbReference>
<evidence type="ECO:0000259" key="5">
    <source>
        <dbReference type="PROSITE" id="PS51935"/>
    </source>
</evidence>
<dbReference type="PANTHER" id="PTHR47053:SF1">
    <property type="entry name" value="MUREIN DD-ENDOPEPTIDASE MEPH-RELATED"/>
    <property type="match status" value="1"/>
</dbReference>
<gene>
    <name evidence="6" type="ORF">J2W48_002582</name>
</gene>
<evidence type="ECO:0000256" key="1">
    <source>
        <dbReference type="ARBA" id="ARBA00007074"/>
    </source>
</evidence>
<dbReference type="Proteomes" id="UP001269081">
    <property type="component" value="Unassembled WGS sequence"/>
</dbReference>
<evidence type="ECO:0000313" key="7">
    <source>
        <dbReference type="Proteomes" id="UP001269081"/>
    </source>
</evidence>
<dbReference type="SUPFAM" id="SSF54001">
    <property type="entry name" value="Cysteine proteinases"/>
    <property type="match status" value="1"/>
</dbReference>
<keyword evidence="2" id="KW-0645">Protease</keyword>
<dbReference type="PANTHER" id="PTHR47053">
    <property type="entry name" value="MUREIN DD-ENDOPEPTIDASE MEPH-RELATED"/>
    <property type="match status" value="1"/>
</dbReference>
<sequence length="99" mass="11304">MKITPIFLLLSISFSCLNIKKENQTIFAQIEKTQTETDRDSIINYAQQYLGTPYLYAGNDPYKGFDCSGFVSYVFHHFDINLPRSSSGYKNIRSDIGFG</sequence>
<comment type="caution">
    <text evidence="6">The sequence shown here is derived from an EMBL/GenBank/DDBJ whole genome shotgun (WGS) entry which is preliminary data.</text>
</comment>
<dbReference type="GO" id="GO:0016787">
    <property type="term" value="F:hydrolase activity"/>
    <property type="evidence" value="ECO:0007669"/>
    <property type="project" value="UniProtKB-KW"/>
</dbReference>